<protein>
    <submittedName>
        <fullName evidence="1">Uncharacterized protein</fullName>
    </submittedName>
</protein>
<proteinExistence type="predicted"/>
<keyword evidence="2" id="KW-1185">Reference proteome</keyword>
<evidence type="ECO:0000313" key="1">
    <source>
        <dbReference type="EMBL" id="KZV98597.1"/>
    </source>
</evidence>
<gene>
    <name evidence="1" type="ORF">EXIGLDRAFT_595119</name>
</gene>
<feature type="non-terminal residue" evidence="1">
    <location>
        <position position="1"/>
    </location>
</feature>
<dbReference type="AlphaFoldDB" id="A0A165M0L9"/>
<feature type="non-terminal residue" evidence="1">
    <location>
        <position position="450"/>
    </location>
</feature>
<dbReference type="OrthoDB" id="2576233at2759"/>
<sequence length="450" mass="51441">LADPAFAGQLHFRPVRFYADKNRHTRLYSELRSGDWWWETQLKLPGKGGTVIPIILSSDKTQLTTYNGQQSCYPVYLTIGNIPKHLRRQPSVRAQRLLGYLPIPKIEEGAVSEDRARKIRARLFHEAMRIICEPMFTPASDGVQLTDSEGVVRKCFPILAAYVADYPEQCLVTCLRYGQGCPNCETLVDDFDSNGCSDLRKQEDTLQTIRDVSEMPAKEKRRTLQDAGLNDIVDPFWADWPLANIHCAITSDVLHQLVQGVGKHLVEWLLDIAPTRELDARIQRLPNAHGLRHFKDGISNLSNVTGGEHRAIFAQLIACLDGLVPSDAIRAASALFDFIYMAQYECHSTATLENLKSALTRFHSLKDVFSKEGVRADFKLPKLHACQHYVHSITRFGTTDNYNTEATERLHIDLAKHAYRATNKREYVRQMCRWLERREAILWFRTYLAW</sequence>
<reference evidence="1 2" key="1">
    <citation type="journal article" date="2016" name="Mol. Biol. Evol.">
        <title>Comparative Genomics of Early-Diverging Mushroom-Forming Fungi Provides Insights into the Origins of Lignocellulose Decay Capabilities.</title>
        <authorList>
            <person name="Nagy L.G."/>
            <person name="Riley R."/>
            <person name="Tritt A."/>
            <person name="Adam C."/>
            <person name="Daum C."/>
            <person name="Floudas D."/>
            <person name="Sun H."/>
            <person name="Yadav J.S."/>
            <person name="Pangilinan J."/>
            <person name="Larsson K.H."/>
            <person name="Matsuura K."/>
            <person name="Barry K."/>
            <person name="Labutti K."/>
            <person name="Kuo R."/>
            <person name="Ohm R.A."/>
            <person name="Bhattacharya S.S."/>
            <person name="Shirouzu T."/>
            <person name="Yoshinaga Y."/>
            <person name="Martin F.M."/>
            <person name="Grigoriev I.V."/>
            <person name="Hibbett D.S."/>
        </authorList>
    </citation>
    <scope>NUCLEOTIDE SEQUENCE [LARGE SCALE GENOMIC DNA]</scope>
    <source>
        <strain evidence="1 2">HHB12029</strain>
    </source>
</reference>
<name>A0A165M0L9_EXIGL</name>
<dbReference type="Pfam" id="PF18759">
    <property type="entry name" value="Plavaka"/>
    <property type="match status" value="1"/>
</dbReference>
<dbReference type="InterPro" id="IPR041078">
    <property type="entry name" value="Plavaka"/>
</dbReference>
<organism evidence="1 2">
    <name type="scientific">Exidia glandulosa HHB12029</name>
    <dbReference type="NCBI Taxonomy" id="1314781"/>
    <lineage>
        <taxon>Eukaryota</taxon>
        <taxon>Fungi</taxon>
        <taxon>Dikarya</taxon>
        <taxon>Basidiomycota</taxon>
        <taxon>Agaricomycotina</taxon>
        <taxon>Agaricomycetes</taxon>
        <taxon>Auriculariales</taxon>
        <taxon>Exidiaceae</taxon>
        <taxon>Exidia</taxon>
    </lineage>
</organism>
<dbReference type="STRING" id="1314781.A0A165M0L9"/>
<accession>A0A165M0L9</accession>
<dbReference type="Proteomes" id="UP000077266">
    <property type="component" value="Unassembled WGS sequence"/>
</dbReference>
<evidence type="ECO:0000313" key="2">
    <source>
        <dbReference type="Proteomes" id="UP000077266"/>
    </source>
</evidence>
<dbReference type="EMBL" id="KV425917">
    <property type="protein sequence ID" value="KZV98597.1"/>
    <property type="molecule type" value="Genomic_DNA"/>
</dbReference>
<dbReference type="InParanoid" id="A0A165M0L9"/>